<dbReference type="Pfam" id="PF03963">
    <property type="entry name" value="FlgD"/>
    <property type="match status" value="1"/>
</dbReference>
<proteinExistence type="inferred from homology"/>
<evidence type="ECO:0000313" key="5">
    <source>
        <dbReference type="EMBL" id="URA11362.1"/>
    </source>
</evidence>
<evidence type="ECO:0000256" key="3">
    <source>
        <dbReference type="ARBA" id="ARBA00022795"/>
    </source>
</evidence>
<comment type="function">
    <text evidence="4">Required for flagellar hook formation. May act as a scaffolding protein.</text>
</comment>
<keyword evidence="6" id="KW-1185">Reference proteome</keyword>
<evidence type="ECO:0000256" key="1">
    <source>
        <dbReference type="ARBA" id="ARBA00010577"/>
    </source>
</evidence>
<dbReference type="GO" id="GO:0044781">
    <property type="term" value="P:bacterial-type flagellum organization"/>
    <property type="evidence" value="ECO:0007669"/>
    <property type="project" value="UniProtKB-KW"/>
</dbReference>
<evidence type="ECO:0000256" key="2">
    <source>
        <dbReference type="ARBA" id="ARBA00016013"/>
    </source>
</evidence>
<name>A0AAX3BG76_9SPIR</name>
<dbReference type="KEGG" id="taqu:KDW03_03630"/>
<reference evidence="5" key="1">
    <citation type="submission" date="2021-04" db="EMBL/GenBank/DDBJ databases">
        <authorList>
            <person name="Postec A."/>
        </authorList>
    </citation>
    <scope>NUCLEOTIDE SEQUENCE</scope>
    <source>
        <strain evidence="5">F1F22</strain>
    </source>
</reference>
<gene>
    <name evidence="5" type="ORF">KDW03_03630</name>
</gene>
<reference evidence="5" key="2">
    <citation type="submission" date="2022-06" db="EMBL/GenBank/DDBJ databases">
        <title>Thermospira aquatica gen. nov., sp. nov.</title>
        <authorList>
            <person name="Ben Ali Gam Z."/>
            <person name="Labat M."/>
        </authorList>
    </citation>
    <scope>NUCLEOTIDE SEQUENCE</scope>
    <source>
        <strain evidence="5">F1F22</strain>
    </source>
</reference>
<sequence length="149" mass="16981">MINTQMSPAELQELNYKVDGFNAQIRELNQGSKHTLSEADFMKLLITQLRNQDPTKPLEDKEFINQMTQLTSLKQLNEMINTMQTFSKELAFTRTLGLVNKEVIYERAEGVMARGIVESIRVKNGQTFLNVSGEEVSLEQVSEITAPRE</sequence>
<protein>
    <recommendedName>
        <fullName evidence="2">Basal-body rod modification protein FlgD</fullName>
    </recommendedName>
</protein>
<dbReference type="Proteomes" id="UP001056539">
    <property type="component" value="Chromosome"/>
</dbReference>
<accession>A0AAX3BG76</accession>
<dbReference type="AlphaFoldDB" id="A0AAX3BG76"/>
<keyword evidence="3" id="KW-1005">Bacterial flagellum biogenesis</keyword>
<comment type="similarity">
    <text evidence="1">Belongs to the FlgD family.</text>
</comment>
<organism evidence="5 6">
    <name type="scientific">Thermospira aquatica</name>
    <dbReference type="NCBI Taxonomy" id="2828656"/>
    <lineage>
        <taxon>Bacteria</taxon>
        <taxon>Pseudomonadati</taxon>
        <taxon>Spirochaetota</taxon>
        <taxon>Spirochaetia</taxon>
        <taxon>Brevinematales</taxon>
        <taxon>Thermospiraceae</taxon>
        <taxon>Thermospira</taxon>
    </lineage>
</organism>
<dbReference type="EMBL" id="CP073355">
    <property type="protein sequence ID" value="URA11362.1"/>
    <property type="molecule type" value="Genomic_DNA"/>
</dbReference>
<dbReference type="InterPro" id="IPR005648">
    <property type="entry name" value="FlgD"/>
</dbReference>
<evidence type="ECO:0000256" key="4">
    <source>
        <dbReference type="ARBA" id="ARBA00024746"/>
    </source>
</evidence>
<evidence type="ECO:0000313" key="6">
    <source>
        <dbReference type="Proteomes" id="UP001056539"/>
    </source>
</evidence>